<organism evidence="1 2">
    <name type="scientific">Staphylothermus marinus (strain ATCC 43588 / DSM 3639 / JCM 9404 / F1)</name>
    <dbReference type="NCBI Taxonomy" id="399550"/>
    <lineage>
        <taxon>Archaea</taxon>
        <taxon>Thermoproteota</taxon>
        <taxon>Thermoprotei</taxon>
        <taxon>Desulfurococcales</taxon>
        <taxon>Desulfurococcaceae</taxon>
        <taxon>Staphylothermus</taxon>
    </lineage>
</organism>
<proteinExistence type="predicted"/>
<evidence type="ECO:0000313" key="2">
    <source>
        <dbReference type="Proteomes" id="UP000000254"/>
    </source>
</evidence>
<dbReference type="HOGENOM" id="CLU_854235_0_0_2"/>
<reference evidence="2" key="1">
    <citation type="journal article" date="2009" name="BMC Genomics">
        <title>The complete genome sequence of Staphylothermus marinus reveals differences in sulfur metabolism among heterotrophic Crenarchaeota.</title>
        <authorList>
            <person name="Anderson I.J."/>
            <person name="Dharmarajan L."/>
            <person name="Rodriguez J."/>
            <person name="Hooper S."/>
            <person name="Porat I."/>
            <person name="Ulrich L.E."/>
            <person name="Elkins J.G."/>
            <person name="Mavromatis K."/>
            <person name="Sun H."/>
            <person name="Land M."/>
            <person name="Lapidus A."/>
            <person name="Lucas S."/>
            <person name="Barry K."/>
            <person name="Huber H."/>
            <person name="Zhulin I.B."/>
            <person name="Whitman W.B."/>
            <person name="Mukhopadhyay B."/>
            <person name="Woese C."/>
            <person name="Bristow J."/>
            <person name="Kyrpides N."/>
        </authorList>
    </citation>
    <scope>NUCLEOTIDE SEQUENCE [LARGE SCALE GENOMIC DNA]</scope>
    <source>
        <strain evidence="2">ATCC 43588 / DSM 3639 / JCM 9404 / F1</strain>
    </source>
</reference>
<gene>
    <name evidence="1" type="ordered locus">Smar_0467</name>
</gene>
<sequence>MKTNNSRELIELLDKIREIIRILIQYDYGKDYKIHKTNREIIIRISNSRLKEQLSRKNIVGNNEIILEYPSIHEQLCIMPRLIDLESIEKKNEIIGSAIFFELFIKNHGSKYIIVIDDQSRNYILTSYYLSIYIDKYNDEKVDPVVFYKYLREILKLKNIMNEAKNLESSLKIKFDPELHEKYIITISQLDNITPIIAKLWEENKELFDRINSIVEEEKISEEEILKKANKLVERKTMLIDNYLLEKINKILSSIIDNKYVVLKLSNIIGSMKKPLNYVEKLSIIQRYLEQNHGCRNVFLVDGEEYYVLIKVSKIPLIPINIS</sequence>
<dbReference type="AlphaFoldDB" id="A3DLR6"/>
<protein>
    <submittedName>
        <fullName evidence="1">Uncharacterized protein</fullName>
    </submittedName>
</protein>
<dbReference type="EMBL" id="CP000575">
    <property type="protein sequence ID" value="ABN69576.1"/>
    <property type="molecule type" value="Genomic_DNA"/>
</dbReference>
<dbReference type="GeneID" id="4907193"/>
<evidence type="ECO:0000313" key="1">
    <source>
        <dbReference type="EMBL" id="ABN69576.1"/>
    </source>
</evidence>
<reference evidence="1 2" key="2">
    <citation type="journal article" date="2009" name="Stand. Genomic Sci.">
        <title>Complete genome sequence of Staphylothermus marinus Stetter and Fiala 1986 type strain F1.</title>
        <authorList>
            <person name="Anderson I.J."/>
            <person name="Sun H."/>
            <person name="Lapidus A."/>
            <person name="Copeland A."/>
            <person name="Glavina Del Rio T."/>
            <person name="Tice H."/>
            <person name="Dalin E."/>
            <person name="Lucas S."/>
            <person name="Barry K."/>
            <person name="Land M."/>
            <person name="Richardson P."/>
            <person name="Huber H."/>
            <person name="Kyrpides N.C."/>
        </authorList>
    </citation>
    <scope>NUCLEOTIDE SEQUENCE [LARGE SCALE GENOMIC DNA]</scope>
    <source>
        <strain evidence="2">ATCC 43588 / DSM 3639 / JCM 9404 / F1</strain>
    </source>
</reference>
<dbReference type="eggNOG" id="arCOG12404">
    <property type="taxonomic scope" value="Archaea"/>
</dbReference>
<name>A3DLR6_STAMF</name>
<dbReference type="RefSeq" id="WP_011838767.1">
    <property type="nucleotide sequence ID" value="NC_009033.1"/>
</dbReference>
<accession>A3DLR6</accession>
<keyword evidence="2" id="KW-1185">Reference proteome</keyword>
<dbReference type="Proteomes" id="UP000000254">
    <property type="component" value="Chromosome"/>
</dbReference>
<dbReference type="KEGG" id="smr:Smar_0467"/>
<dbReference type="STRING" id="399550.Smar_0467"/>
<dbReference type="OrthoDB" id="378013at2157"/>